<dbReference type="Pfam" id="PF00355">
    <property type="entry name" value="Rieske"/>
    <property type="match status" value="1"/>
</dbReference>
<feature type="domain" description="Rieske" evidence="12">
    <location>
        <begin position="13"/>
        <end position="116"/>
    </location>
</feature>
<dbReference type="PANTHER" id="PTHR21266:SF60">
    <property type="entry name" value="3-KETOSTEROID-9-ALPHA-MONOOXYGENASE, OXYGENASE COMPONENT"/>
    <property type="match status" value="1"/>
</dbReference>
<keyword evidence="4" id="KW-0442">Lipid degradation</keyword>
<dbReference type="PROSITE" id="PS51296">
    <property type="entry name" value="RIESKE"/>
    <property type="match status" value="1"/>
</dbReference>
<evidence type="ECO:0000256" key="8">
    <source>
        <dbReference type="ARBA" id="ARBA00023221"/>
    </source>
</evidence>
<evidence type="ECO:0000256" key="3">
    <source>
        <dbReference type="ARBA" id="ARBA00022723"/>
    </source>
</evidence>
<feature type="region of interest" description="Disordered" evidence="11">
    <location>
        <begin position="331"/>
        <end position="357"/>
    </location>
</feature>
<keyword evidence="6" id="KW-0408">Iron</keyword>
<dbReference type="PANTHER" id="PTHR21266">
    <property type="entry name" value="IRON-SULFUR DOMAIN CONTAINING PROTEIN"/>
    <property type="match status" value="1"/>
</dbReference>
<dbReference type="Proteomes" id="UP000037247">
    <property type="component" value="Unassembled WGS sequence"/>
</dbReference>
<keyword evidence="2" id="KW-0001">2Fe-2S</keyword>
<reference evidence="13 14" key="1">
    <citation type="submission" date="2015-05" db="EMBL/GenBank/DDBJ databases">
        <title>Draft genome sequence of the bacterium Gordonia jacobaea a new member of the Gordonia genus.</title>
        <authorList>
            <person name="Jimenez-Galisteo G."/>
            <person name="Dominguez A."/>
            <person name="Munoz E."/>
            <person name="Vinas M."/>
        </authorList>
    </citation>
    <scope>NUCLEOTIDE SEQUENCE [LARGE SCALE GENOMIC DNA]</scope>
    <source>
        <strain evidence="14">mv1</strain>
    </source>
</reference>
<evidence type="ECO:0000313" key="14">
    <source>
        <dbReference type="Proteomes" id="UP000037247"/>
    </source>
</evidence>
<keyword evidence="8" id="KW-0753">Steroid metabolism</keyword>
<keyword evidence="3" id="KW-0479">Metal-binding</keyword>
<sequence>MAQTPLSMEPTGWYQVAWSHEIAVGDVHRMTYFSRDMVAWRSASGKISVFDAYCEHLGAHLGYGGRVEGENLVCPFHGWQWNEQGRNVCIPYEKRPNRGRRIRSYPAVERNHAVWIWFDTASRPPYFEVPDVFTAFGDDASDADNYYAPIPGGTLFHERLELHPQYIMENGVDFAHFKFVHETPFMPEFTRHDFHGPVSYVDFTIAFEQGATLESASSGVYSVNAGLGCSVTKSWGMVENRTMPAVTPVDESTCDVRFTVWIGKKPGEEDATELTKYGKVMSDLVIDQFDRDVEIWSHQRYSDPPALSQREFKGFTALRNWAVQFYPEGDSTYGRDPTRPESGAIVPLHPSATAATA</sequence>
<dbReference type="SUPFAM" id="SSF55961">
    <property type="entry name" value="Bet v1-like"/>
    <property type="match status" value="1"/>
</dbReference>
<dbReference type="CDD" id="cd03469">
    <property type="entry name" value="Rieske_RO_Alpha_N"/>
    <property type="match status" value="1"/>
</dbReference>
<evidence type="ECO:0000256" key="6">
    <source>
        <dbReference type="ARBA" id="ARBA00023004"/>
    </source>
</evidence>
<dbReference type="InterPro" id="IPR017941">
    <property type="entry name" value="Rieske_2Fe-2S"/>
</dbReference>
<keyword evidence="5" id="KW-0560">Oxidoreductase</keyword>
<keyword evidence="8" id="KW-0443">Lipid metabolism</keyword>
<evidence type="ECO:0000256" key="4">
    <source>
        <dbReference type="ARBA" id="ARBA00022963"/>
    </source>
</evidence>
<dbReference type="SUPFAM" id="SSF50022">
    <property type="entry name" value="ISP domain"/>
    <property type="match status" value="1"/>
</dbReference>
<keyword evidence="7" id="KW-0411">Iron-sulfur</keyword>
<evidence type="ECO:0000256" key="2">
    <source>
        <dbReference type="ARBA" id="ARBA00022714"/>
    </source>
</evidence>
<evidence type="ECO:0000313" key="13">
    <source>
        <dbReference type="EMBL" id="KNA89761.1"/>
    </source>
</evidence>
<dbReference type="InterPro" id="IPR045605">
    <property type="entry name" value="KshA-like_C"/>
</dbReference>
<dbReference type="RefSeq" id="WP_049700541.1">
    <property type="nucleotide sequence ID" value="NZ_JAQDQF010000004.1"/>
</dbReference>
<dbReference type="Pfam" id="PF19298">
    <property type="entry name" value="KshA_C"/>
    <property type="match status" value="1"/>
</dbReference>
<proteinExistence type="predicted"/>
<protein>
    <recommendedName>
        <fullName evidence="9">Rieske-type oxygenase</fullName>
    </recommendedName>
</protein>
<keyword evidence="14" id="KW-1185">Reference proteome</keyword>
<dbReference type="InterPro" id="IPR050584">
    <property type="entry name" value="Cholesterol_7-desaturase"/>
</dbReference>
<evidence type="ECO:0000256" key="9">
    <source>
        <dbReference type="ARBA" id="ARBA00030944"/>
    </source>
</evidence>
<evidence type="ECO:0000256" key="1">
    <source>
        <dbReference type="ARBA" id="ARBA00001962"/>
    </source>
</evidence>
<dbReference type="EMBL" id="LDTZ01000022">
    <property type="protein sequence ID" value="KNA89761.1"/>
    <property type="molecule type" value="Genomic_DNA"/>
</dbReference>
<comment type="cofactor">
    <cofactor evidence="1">
        <name>Fe cation</name>
        <dbReference type="ChEBI" id="CHEBI:24875"/>
    </cofactor>
</comment>
<accession>A0ABR5I7X5</accession>
<name>A0ABR5I7X5_9ACTN</name>
<dbReference type="Gene3D" id="2.102.10.10">
    <property type="entry name" value="Rieske [2Fe-2S] iron-sulphur domain"/>
    <property type="match status" value="1"/>
</dbReference>
<evidence type="ECO:0000256" key="5">
    <source>
        <dbReference type="ARBA" id="ARBA00023002"/>
    </source>
</evidence>
<evidence type="ECO:0000256" key="10">
    <source>
        <dbReference type="ARBA" id="ARBA00046982"/>
    </source>
</evidence>
<organism evidence="13 14">
    <name type="scientific">Gordonia jacobaea</name>
    <dbReference type="NCBI Taxonomy" id="122202"/>
    <lineage>
        <taxon>Bacteria</taxon>
        <taxon>Bacillati</taxon>
        <taxon>Actinomycetota</taxon>
        <taxon>Actinomycetes</taxon>
        <taxon>Mycobacteriales</taxon>
        <taxon>Gordoniaceae</taxon>
        <taxon>Gordonia</taxon>
    </lineage>
</organism>
<dbReference type="Gene3D" id="3.90.380.10">
    <property type="entry name" value="Naphthalene 1,2-dioxygenase Alpha Subunit, Chain A, domain 1"/>
    <property type="match status" value="1"/>
</dbReference>
<evidence type="ECO:0000259" key="12">
    <source>
        <dbReference type="PROSITE" id="PS51296"/>
    </source>
</evidence>
<gene>
    <name evidence="13" type="ORF">ABW18_18910</name>
</gene>
<comment type="caution">
    <text evidence="13">The sequence shown here is derived from an EMBL/GenBank/DDBJ whole genome shotgun (WGS) entry which is preliminary data.</text>
</comment>
<comment type="subunit">
    <text evidence="10">Homotrimer. The two-component system 3-ketosteroid-9-alpha-monooxygenase is composed of an oxygenase component KshA and a reductase component KshB.</text>
</comment>
<dbReference type="InterPro" id="IPR036922">
    <property type="entry name" value="Rieske_2Fe-2S_sf"/>
</dbReference>
<evidence type="ECO:0000256" key="7">
    <source>
        <dbReference type="ARBA" id="ARBA00023014"/>
    </source>
</evidence>
<evidence type="ECO:0000256" key="11">
    <source>
        <dbReference type="SAM" id="MobiDB-lite"/>
    </source>
</evidence>